<dbReference type="AlphaFoldDB" id="A0AAD6RV97"/>
<organism evidence="1 2">
    <name type="scientific">Populus alba x Populus x berolinensis</name>
    <dbReference type="NCBI Taxonomy" id="444605"/>
    <lineage>
        <taxon>Eukaryota</taxon>
        <taxon>Viridiplantae</taxon>
        <taxon>Streptophyta</taxon>
        <taxon>Embryophyta</taxon>
        <taxon>Tracheophyta</taxon>
        <taxon>Spermatophyta</taxon>
        <taxon>Magnoliopsida</taxon>
        <taxon>eudicotyledons</taxon>
        <taxon>Gunneridae</taxon>
        <taxon>Pentapetalae</taxon>
        <taxon>rosids</taxon>
        <taxon>fabids</taxon>
        <taxon>Malpighiales</taxon>
        <taxon>Salicaceae</taxon>
        <taxon>Saliceae</taxon>
        <taxon>Populus</taxon>
    </lineage>
</organism>
<reference evidence="1 2" key="1">
    <citation type="journal article" date="2023" name="Mol. Ecol. Resour.">
        <title>Chromosome-level genome assembly of a triploid poplar Populus alba 'Berolinensis'.</title>
        <authorList>
            <person name="Chen S."/>
            <person name="Yu Y."/>
            <person name="Wang X."/>
            <person name="Wang S."/>
            <person name="Zhang T."/>
            <person name="Zhou Y."/>
            <person name="He R."/>
            <person name="Meng N."/>
            <person name="Wang Y."/>
            <person name="Liu W."/>
            <person name="Liu Z."/>
            <person name="Liu J."/>
            <person name="Guo Q."/>
            <person name="Huang H."/>
            <person name="Sederoff R.R."/>
            <person name="Wang G."/>
            <person name="Qu G."/>
            <person name="Chen S."/>
        </authorList>
    </citation>
    <scope>NUCLEOTIDE SEQUENCE [LARGE SCALE GENOMIC DNA]</scope>
    <source>
        <strain evidence="1">SC-2020</strain>
    </source>
</reference>
<sequence>MGKQHYFFKVRTVMTKHTTLHYITWVNKHSYPYSHIDR</sequence>
<dbReference type="EMBL" id="JAQIZT010000001">
    <property type="protein sequence ID" value="KAJ7015250.1"/>
    <property type="molecule type" value="Genomic_DNA"/>
</dbReference>
<proteinExistence type="predicted"/>
<accession>A0AAD6RV97</accession>
<protein>
    <submittedName>
        <fullName evidence="1">Uncharacterized protein</fullName>
    </submittedName>
</protein>
<gene>
    <name evidence="1" type="ORF">NC653_004530</name>
</gene>
<keyword evidence="2" id="KW-1185">Reference proteome</keyword>
<evidence type="ECO:0000313" key="2">
    <source>
        <dbReference type="Proteomes" id="UP001164929"/>
    </source>
</evidence>
<comment type="caution">
    <text evidence="1">The sequence shown here is derived from an EMBL/GenBank/DDBJ whole genome shotgun (WGS) entry which is preliminary data.</text>
</comment>
<evidence type="ECO:0000313" key="1">
    <source>
        <dbReference type="EMBL" id="KAJ7015250.1"/>
    </source>
</evidence>
<dbReference type="Proteomes" id="UP001164929">
    <property type="component" value="Chromosome 1"/>
</dbReference>
<name>A0AAD6RV97_9ROSI</name>